<accession>A0A183J530</accession>
<organism evidence="3">
    <name type="scientific">Soboliphyme baturini</name>
    <dbReference type="NCBI Taxonomy" id="241478"/>
    <lineage>
        <taxon>Eukaryota</taxon>
        <taxon>Metazoa</taxon>
        <taxon>Ecdysozoa</taxon>
        <taxon>Nematoda</taxon>
        <taxon>Enoplea</taxon>
        <taxon>Dorylaimia</taxon>
        <taxon>Dioctophymatida</taxon>
        <taxon>Dioctophymatoidea</taxon>
        <taxon>Soboliphymatidae</taxon>
        <taxon>Soboliphyme</taxon>
    </lineage>
</organism>
<reference evidence="1 2" key="2">
    <citation type="submission" date="2018-11" db="EMBL/GenBank/DDBJ databases">
        <authorList>
            <consortium name="Pathogen Informatics"/>
        </authorList>
    </citation>
    <scope>NUCLEOTIDE SEQUENCE [LARGE SCALE GENOMIC DNA]</scope>
</reference>
<dbReference type="WBParaSite" id="SBAD_0001135401-mRNA-1">
    <property type="protein sequence ID" value="SBAD_0001135401-mRNA-1"/>
    <property type="gene ID" value="SBAD_0001135401"/>
</dbReference>
<dbReference type="Proteomes" id="UP000270296">
    <property type="component" value="Unassembled WGS sequence"/>
</dbReference>
<reference evidence="3" key="1">
    <citation type="submission" date="2016-06" db="UniProtKB">
        <authorList>
            <consortium name="WormBaseParasite"/>
        </authorList>
    </citation>
    <scope>IDENTIFICATION</scope>
</reference>
<protein>
    <submittedName>
        <fullName evidence="3">C3H1-type domain-containing protein</fullName>
    </submittedName>
</protein>
<proteinExistence type="predicted"/>
<dbReference type="EMBL" id="UZAM01014867">
    <property type="protein sequence ID" value="VDP36119.1"/>
    <property type="molecule type" value="Genomic_DNA"/>
</dbReference>
<name>A0A183J530_9BILA</name>
<sequence length="317" mass="34378">MSQVTVENKVDDPYGLAAFSSKAAKIADARKNEFDTSPGNVFRDKLRQQAAVNGDYHWPSIFPDIDNDDDALLTSSKNVRKSSDDQLSQNAVTLSPGVDAQSLINYSPTVAYDHHKRSDGFRANNTQIASQPHRFLYQDNGFRPSPVHATNAWRCPASSSTEKQPDVTSSVGFQTMNYASHISSSTALPFDNGDFCLRSPAANIGGGGKSSFGATLINGDVPDANALVNRLAMLNLQNRMRDGFFVDDKPVTSTFDPKLYNTVPTVQNSSAALGPSAINPASFDQPTVNINCSRSMNINGPIGRCRFGHQFFCSIVN</sequence>
<evidence type="ECO:0000313" key="3">
    <source>
        <dbReference type="WBParaSite" id="SBAD_0001135401-mRNA-1"/>
    </source>
</evidence>
<evidence type="ECO:0000313" key="1">
    <source>
        <dbReference type="EMBL" id="VDP36119.1"/>
    </source>
</evidence>
<gene>
    <name evidence="1" type="ORF">SBAD_LOCUS10978</name>
</gene>
<evidence type="ECO:0000313" key="2">
    <source>
        <dbReference type="Proteomes" id="UP000270296"/>
    </source>
</evidence>
<keyword evidence="2" id="KW-1185">Reference proteome</keyword>
<dbReference type="AlphaFoldDB" id="A0A183J530"/>